<dbReference type="AlphaFoldDB" id="A0A3N6PIB0"/>
<dbReference type="EMBL" id="REGA01000001">
    <property type="protein sequence ID" value="RQG97975.1"/>
    <property type="molecule type" value="Genomic_DNA"/>
</dbReference>
<name>A0A3N6PIB0_NATCH</name>
<gene>
    <name evidence="1" type="ORF">EA473_01930</name>
</gene>
<protein>
    <submittedName>
        <fullName evidence="1">Uncharacterized protein</fullName>
    </submittedName>
</protein>
<proteinExistence type="predicted"/>
<organism evidence="1 2">
    <name type="scientific">Natrarchaeobius chitinivorans</name>
    <dbReference type="NCBI Taxonomy" id="1679083"/>
    <lineage>
        <taxon>Archaea</taxon>
        <taxon>Methanobacteriati</taxon>
        <taxon>Methanobacteriota</taxon>
        <taxon>Stenosarchaea group</taxon>
        <taxon>Halobacteria</taxon>
        <taxon>Halobacteriales</taxon>
        <taxon>Natrialbaceae</taxon>
        <taxon>Natrarchaeobius</taxon>
    </lineage>
</organism>
<comment type="caution">
    <text evidence="1">The sequence shown here is derived from an EMBL/GenBank/DDBJ whole genome shotgun (WGS) entry which is preliminary data.</text>
</comment>
<sequence>MRGAQIKTADGSVTAIRFGDSDDREDDTLLVNYEGFNDPNCELEFEIDVRGTDDGDEWDGGATVGPTEWETLAEDTYQLSATSGSLELTWHDVFGTDLPVDVTDHDEIRLEDFEAEVDGETRTRTLGVMLRVSVPEEGLAATKSNEADVTVENAEPTAVTVLGSASTATDDADSLSFDHETEDGPNRVLVVTAGNSDGNNGIVESISYGGDQLEKLADVRADGDDDPRGSVWYLVDPAVGDYEVSIEWAEDSEVAAGALTFGNVDQTDPISETAVDHGGDGDPNVTVASAENAAVMDMMVSAEDVDDVTTEPGPEQTKQWIGGMDSDGHILASSTADGDETVEMTWNGELDAEWGIIGFSINPV</sequence>
<dbReference type="Proteomes" id="UP000282323">
    <property type="component" value="Unassembled WGS sequence"/>
</dbReference>
<keyword evidence="2" id="KW-1185">Reference proteome</keyword>
<reference evidence="1 2" key="1">
    <citation type="submission" date="2018-10" db="EMBL/GenBank/DDBJ databases">
        <title>Natrarchaeobius chitinivorans gen. nov., sp. nov., and Natrarchaeobius haloalkaliphilus sp. nov., alkaliphilic, chitin-utilizing haloarchaea from hypersaline alkaline lakes.</title>
        <authorList>
            <person name="Sorokin D.Y."/>
            <person name="Elcheninov A.G."/>
            <person name="Kostrikina N.A."/>
            <person name="Bale N.J."/>
            <person name="Sinninghe Damste J.S."/>
            <person name="Khijniak T.V."/>
            <person name="Kublanov I.V."/>
            <person name="Toshchakov S.V."/>
        </authorList>
    </citation>
    <scope>NUCLEOTIDE SEQUENCE [LARGE SCALE GENOMIC DNA]</scope>
    <source>
        <strain evidence="1 2">AArcht4T</strain>
    </source>
</reference>
<accession>A0A3N6PIB0</accession>
<evidence type="ECO:0000313" key="1">
    <source>
        <dbReference type="EMBL" id="RQG97975.1"/>
    </source>
</evidence>
<evidence type="ECO:0000313" key="2">
    <source>
        <dbReference type="Proteomes" id="UP000282323"/>
    </source>
</evidence>